<dbReference type="EMBL" id="JACVVK020000150">
    <property type="protein sequence ID" value="KAK7488475.1"/>
    <property type="molecule type" value="Genomic_DNA"/>
</dbReference>
<feature type="region of interest" description="Disordered" evidence="1">
    <location>
        <begin position="1"/>
        <end position="36"/>
    </location>
</feature>
<reference evidence="2 3" key="1">
    <citation type="journal article" date="2023" name="Sci. Data">
        <title>Genome assembly of the Korean intertidal mud-creeper Batillaria attramentaria.</title>
        <authorList>
            <person name="Patra A.K."/>
            <person name="Ho P.T."/>
            <person name="Jun S."/>
            <person name="Lee S.J."/>
            <person name="Kim Y."/>
            <person name="Won Y.J."/>
        </authorList>
    </citation>
    <scope>NUCLEOTIDE SEQUENCE [LARGE SCALE GENOMIC DNA]</scope>
    <source>
        <strain evidence="2">Wonlab-2016</strain>
    </source>
</reference>
<gene>
    <name evidence="2" type="ORF">BaRGS_00020260</name>
</gene>
<protein>
    <recommendedName>
        <fullName evidence="4">Biogenesis of lysosome-related organelles complex 1 subunit KXD1</fullName>
    </recommendedName>
</protein>
<dbReference type="Proteomes" id="UP001519460">
    <property type="component" value="Unassembled WGS sequence"/>
</dbReference>
<feature type="compositionally biased region" description="Polar residues" evidence="1">
    <location>
        <begin position="1"/>
        <end position="17"/>
    </location>
</feature>
<dbReference type="AlphaFoldDB" id="A0ABD0KMM9"/>
<organism evidence="2 3">
    <name type="scientific">Batillaria attramentaria</name>
    <dbReference type="NCBI Taxonomy" id="370345"/>
    <lineage>
        <taxon>Eukaryota</taxon>
        <taxon>Metazoa</taxon>
        <taxon>Spiralia</taxon>
        <taxon>Lophotrochozoa</taxon>
        <taxon>Mollusca</taxon>
        <taxon>Gastropoda</taxon>
        <taxon>Caenogastropoda</taxon>
        <taxon>Sorbeoconcha</taxon>
        <taxon>Cerithioidea</taxon>
        <taxon>Batillariidae</taxon>
        <taxon>Batillaria</taxon>
    </lineage>
</organism>
<keyword evidence="3" id="KW-1185">Reference proteome</keyword>
<dbReference type="InterPro" id="IPR034609">
    <property type="entry name" value="Syce2"/>
</dbReference>
<evidence type="ECO:0008006" key="4">
    <source>
        <dbReference type="Google" id="ProtNLM"/>
    </source>
</evidence>
<dbReference type="PANTHER" id="PTHR28398">
    <property type="entry name" value="SYNAPTONEMAL COMPLEX CENTRAL ELEMENT PROTEIN 2"/>
    <property type="match status" value="1"/>
</dbReference>
<evidence type="ECO:0000313" key="3">
    <source>
        <dbReference type="Proteomes" id="UP001519460"/>
    </source>
</evidence>
<evidence type="ECO:0000313" key="2">
    <source>
        <dbReference type="EMBL" id="KAK7488475.1"/>
    </source>
</evidence>
<dbReference type="PANTHER" id="PTHR28398:SF1">
    <property type="entry name" value="SYNAPTONEMAL COMPLEX CENTRAL ELEMENT PROTEIN 2"/>
    <property type="match status" value="1"/>
</dbReference>
<evidence type="ECO:0000256" key="1">
    <source>
        <dbReference type="SAM" id="MobiDB-lite"/>
    </source>
</evidence>
<accession>A0ABD0KMM9</accession>
<comment type="caution">
    <text evidence="2">The sequence shown here is derived from an EMBL/GenBank/DDBJ whole genome shotgun (WGS) entry which is preliminary data.</text>
</comment>
<proteinExistence type="predicted"/>
<name>A0ABD0KMM9_9CAEN</name>
<sequence length="126" mass="14555">MSLSTDPSSLENLTPSLESAPVDEHGDDESYEGNLSDRAQQIVNNLNAKRERDAKLLSEFKASLQAQVEKTCSLLEQHMYRTYDKKGVVFNRKLQELFSCLERVSTLKMELQDFKQDLKTFFQEME</sequence>